<organism evidence="2 3">
    <name type="scientific">Cellulosimicrobium aquatile</name>
    <dbReference type="NCBI Taxonomy" id="1612203"/>
    <lineage>
        <taxon>Bacteria</taxon>
        <taxon>Bacillati</taxon>
        <taxon>Actinomycetota</taxon>
        <taxon>Actinomycetes</taxon>
        <taxon>Micrococcales</taxon>
        <taxon>Promicromonosporaceae</taxon>
        <taxon>Cellulosimicrobium</taxon>
    </lineage>
</organism>
<proteinExistence type="predicted"/>
<evidence type="ECO:0000259" key="1">
    <source>
        <dbReference type="Pfam" id="PF15611"/>
    </source>
</evidence>
<gene>
    <name evidence="2" type="ORF">SAMN05518682_2585</name>
</gene>
<name>A0A1N6SYT2_9MICO</name>
<evidence type="ECO:0000313" key="2">
    <source>
        <dbReference type="EMBL" id="SIQ46137.1"/>
    </source>
</evidence>
<dbReference type="EMBL" id="FTMI01000004">
    <property type="protein sequence ID" value="SIQ46137.1"/>
    <property type="molecule type" value="Genomic_DNA"/>
</dbReference>
<dbReference type="InterPro" id="IPR028943">
    <property type="entry name" value="ZorC_EH_Signature_dom"/>
</dbReference>
<sequence length="469" mass="53063">MDEIRAAIDHGEIDAIVTRLHERRVARALVSVWSHDVERARVSMTPDLVRAVVERQDPHPSRLLVRALVDLVLRHFDLLDSWTAGLFDATSAAARRAARLAPLPRRAPVVVDVADVAREHPEELLVRDAPRRVAGLLVASGADGIPRPLDDWVRARGLQGYESGRFGLLVRQAVYLERLTRVDHSTPAGLEFLSEITARSVIEAPGSAGRYFGHDVLEAMTTRTGNGAPCDEWLAALVDIGGDPRLQRSAQWNRWWEPLPPSARERAVRWMSVEDLRLFLEAVDTYGRETRNLDMIRMFPARKKFLWGLYEQGLIRETRVILGSQARASVHHQLGRLRADVSTLEKASDTAIIYVDCGRFHLVEGSHLFKLWIYDGRPVGLLTDRGKRYFTREELRLVVPAEHARRHASGFDGHVGIPHQGLWQRRALDFIVEQVGVPLDLSTVLTHEDYHDLKRRFGIPVVGSRPLRR</sequence>
<accession>A0A1N6SYT2</accession>
<reference evidence="3" key="1">
    <citation type="submission" date="2017-01" db="EMBL/GenBank/DDBJ databases">
        <authorList>
            <person name="Varghese N."/>
            <person name="Submissions S."/>
        </authorList>
    </citation>
    <scope>NUCLEOTIDE SEQUENCE [LARGE SCALE GENOMIC DNA]</scope>
    <source>
        <strain evidence="3">3bp</strain>
    </source>
</reference>
<feature type="domain" description="Zorya protein ZorC EH" evidence="1">
    <location>
        <begin position="12"/>
        <end position="429"/>
    </location>
</feature>
<dbReference type="Pfam" id="PF15611">
    <property type="entry name" value="EH_Signature"/>
    <property type="match status" value="1"/>
</dbReference>
<dbReference type="AlphaFoldDB" id="A0A1N6SYT2"/>
<protein>
    <submittedName>
        <fullName evidence="2">EH_Signature domain-containing protein</fullName>
    </submittedName>
</protein>
<evidence type="ECO:0000313" key="3">
    <source>
        <dbReference type="Proteomes" id="UP000186235"/>
    </source>
</evidence>
<dbReference type="RefSeq" id="WP_170963174.1">
    <property type="nucleotide sequence ID" value="NZ_FTMI01000004.1"/>
</dbReference>
<keyword evidence="3" id="KW-1185">Reference proteome</keyword>
<dbReference type="Proteomes" id="UP000186235">
    <property type="component" value="Unassembled WGS sequence"/>
</dbReference>